<evidence type="ECO:0000313" key="1">
    <source>
        <dbReference type="EMBL" id="KAE8299101.1"/>
    </source>
</evidence>
<dbReference type="EMBL" id="REGW02000002">
    <property type="protein sequence ID" value="KAE8299101.1"/>
    <property type="molecule type" value="Genomic_DNA"/>
</dbReference>
<comment type="caution">
    <text evidence="1">The sequence shown here is derived from an EMBL/GenBank/DDBJ whole genome shotgun (WGS) entry which is preliminary data.</text>
</comment>
<accession>A0A6G0J6D4</accession>
<evidence type="ECO:0000313" key="2">
    <source>
        <dbReference type="Proteomes" id="UP000424527"/>
    </source>
</evidence>
<gene>
    <name evidence="1" type="ORF">D5F01_LYC01490</name>
</gene>
<name>A0A6G0J6D4_LARCR</name>
<dbReference type="AlphaFoldDB" id="A0A6G0J6D4"/>
<sequence>MGHQALKDHQEGKDILESKDQLAQPVKEDSLVHQVYLVKENQVQMACQESQACQEGKVIRDHQVCQESQDSLDLVNQDTPEQRVIKVWVDHLDLLDQKEIRAMVDCLVCLDPLDQMVHRVLQGLWEPQEVWVHLVLKETVEKEDLKGLMEFRVILVLLGCLVKTVCLERVETQDQEVHQDQLVPKETVGIKVCLVHLVLQDLLGQKDKMDYLVKLDLKVLKEYLEWMVQQDHLGLLVLWGQKEIAVHLVHQALQVRGIQVLLVPWDPQGKLAHQDHLGNQVSQALLDHQVNQEKVVCLPTWLECSL</sequence>
<dbReference type="Proteomes" id="UP000424527">
    <property type="component" value="Unassembled WGS sequence"/>
</dbReference>
<protein>
    <submittedName>
        <fullName evidence="1">Uncharacterized protein</fullName>
    </submittedName>
</protein>
<reference evidence="1 2" key="1">
    <citation type="submission" date="2019-07" db="EMBL/GenBank/DDBJ databases">
        <title>Chromosome genome assembly for large yellow croaker.</title>
        <authorList>
            <person name="Xiao S."/>
        </authorList>
    </citation>
    <scope>NUCLEOTIDE SEQUENCE [LARGE SCALE GENOMIC DNA]</scope>
    <source>
        <strain evidence="1">JMULYC20181020</strain>
        <tissue evidence="1">Muscle</tissue>
    </source>
</reference>
<proteinExistence type="predicted"/>
<organism evidence="1 2">
    <name type="scientific">Larimichthys crocea</name>
    <name type="common">Large yellow croaker</name>
    <name type="synonym">Pseudosciaena crocea</name>
    <dbReference type="NCBI Taxonomy" id="215358"/>
    <lineage>
        <taxon>Eukaryota</taxon>
        <taxon>Metazoa</taxon>
        <taxon>Chordata</taxon>
        <taxon>Craniata</taxon>
        <taxon>Vertebrata</taxon>
        <taxon>Euteleostomi</taxon>
        <taxon>Actinopterygii</taxon>
        <taxon>Neopterygii</taxon>
        <taxon>Teleostei</taxon>
        <taxon>Neoteleostei</taxon>
        <taxon>Acanthomorphata</taxon>
        <taxon>Eupercaria</taxon>
        <taxon>Sciaenidae</taxon>
        <taxon>Larimichthys</taxon>
    </lineage>
</organism>
<keyword evidence="2" id="KW-1185">Reference proteome</keyword>